<reference evidence="3" key="1">
    <citation type="journal article" date="2020" name="Plant J.">
        <title>Transposons played a major role in the diversification between the closely related almond and peach genomes: results from the almond genome sequence.</title>
        <authorList>
            <person name="Alioto T."/>
            <person name="Alexiou K.G."/>
            <person name="Bardil A."/>
            <person name="Barteri F."/>
            <person name="Castanera R."/>
            <person name="Cruz F."/>
            <person name="Dhingra A."/>
            <person name="Duval H."/>
            <person name="Fernandez I Marti A."/>
            <person name="Frias L."/>
            <person name="Galan B."/>
            <person name="Garcia J.L."/>
            <person name="Howad W."/>
            <person name="Gomez-Garrido J."/>
            <person name="Gut M."/>
            <person name="Julca I."/>
            <person name="Morata J."/>
            <person name="Puigdomenech P."/>
            <person name="Ribeca P."/>
            <person name="Rubio Cabetas M.J."/>
            <person name="Vlasova A."/>
            <person name="Wirthensohn M."/>
            <person name="Garcia-Mas J."/>
            <person name="Gabaldon T."/>
            <person name="Casacuberta J.M."/>
            <person name="Arus P."/>
        </authorList>
    </citation>
    <scope>NUCLEOTIDE SEQUENCE [LARGE SCALE GENOMIC DNA]</scope>
    <source>
        <strain evidence="3">cv. Texas</strain>
    </source>
</reference>
<dbReference type="EMBL" id="CABIKO010000362">
    <property type="protein sequence ID" value="VVA34968.1"/>
    <property type="molecule type" value="Genomic_DNA"/>
</dbReference>
<sequence>MFAGKSLSNKPFLKEELLNLHINEGGNLMEHLGTFNRCVAYLQRMEVFYNTEDKALMLLTSLSPSYKHFQTALILGKSSLNFEEVVQDIMMHHVITQHSGDSSQGEGLVANIGEIGRSKKHNARKAIEEEKKNKGKMETDTTGVITDDDGELLCINNNANSNVSAISSKAFSSNWILDFRCSYHMCSNKKWFDTYEKEEKGEVMMGDCSVCRVKNIGSIKVKMHDRFVRLLGMVRYIPKLSKNLISLGTLDKNSYTFKANGGKLIISKGSLVIIKPKIQPNYLYRLCGTVVTGGAVVSTSKDLEDETQLWHLRLGHMSE</sequence>
<dbReference type="Gramene" id="VVA34968">
    <property type="protein sequence ID" value="VVA34968"/>
    <property type="gene ID" value="Prudul26B018163"/>
</dbReference>
<evidence type="ECO:0000259" key="1">
    <source>
        <dbReference type="Pfam" id="PF22936"/>
    </source>
</evidence>
<protein>
    <submittedName>
        <fullName evidence="2">PREDICTED: Retrovirus-related Pol poly from</fullName>
    </submittedName>
</protein>
<evidence type="ECO:0000313" key="3">
    <source>
        <dbReference type="Proteomes" id="UP000327085"/>
    </source>
</evidence>
<dbReference type="PANTHER" id="PTHR47592:SF27">
    <property type="entry name" value="OS08G0421700 PROTEIN"/>
    <property type="match status" value="1"/>
</dbReference>
<dbReference type="Pfam" id="PF22936">
    <property type="entry name" value="Pol_BBD"/>
    <property type="match status" value="1"/>
</dbReference>
<gene>
    <name evidence="2" type="ORF">ALMOND_2B018163</name>
</gene>
<dbReference type="OMA" id="AMSTIIM"/>
<evidence type="ECO:0000313" key="2">
    <source>
        <dbReference type="EMBL" id="VVA34968.1"/>
    </source>
</evidence>
<dbReference type="InParanoid" id="A0A5E4G5Q4"/>
<feature type="domain" description="Retrovirus-related Pol polyprotein from transposon TNT 1-94-like beta-barrel" evidence="1">
    <location>
        <begin position="175"/>
        <end position="255"/>
    </location>
</feature>
<accession>A0A5E4G5Q4</accession>
<dbReference type="PANTHER" id="PTHR47592">
    <property type="entry name" value="PBF68 PROTEIN"/>
    <property type="match status" value="1"/>
</dbReference>
<organism evidence="2 3">
    <name type="scientific">Prunus dulcis</name>
    <name type="common">Almond</name>
    <name type="synonym">Amygdalus dulcis</name>
    <dbReference type="NCBI Taxonomy" id="3755"/>
    <lineage>
        <taxon>Eukaryota</taxon>
        <taxon>Viridiplantae</taxon>
        <taxon>Streptophyta</taxon>
        <taxon>Embryophyta</taxon>
        <taxon>Tracheophyta</taxon>
        <taxon>Spermatophyta</taxon>
        <taxon>Magnoliopsida</taxon>
        <taxon>eudicotyledons</taxon>
        <taxon>Gunneridae</taxon>
        <taxon>Pentapetalae</taxon>
        <taxon>rosids</taxon>
        <taxon>fabids</taxon>
        <taxon>Rosales</taxon>
        <taxon>Rosaceae</taxon>
        <taxon>Amygdaloideae</taxon>
        <taxon>Amygdaleae</taxon>
        <taxon>Prunus</taxon>
    </lineage>
</organism>
<name>A0A5E4G5Q4_PRUDU</name>
<dbReference type="AlphaFoldDB" id="A0A5E4G5Q4"/>
<dbReference type="InterPro" id="IPR054722">
    <property type="entry name" value="PolX-like_BBD"/>
</dbReference>
<proteinExistence type="predicted"/>
<dbReference type="Pfam" id="PF14223">
    <property type="entry name" value="Retrotran_gag_2"/>
    <property type="match status" value="1"/>
</dbReference>
<dbReference type="Proteomes" id="UP000327085">
    <property type="component" value="Chromosome 5"/>
</dbReference>